<sequence length="91" mass="10049">MPRLCRTLTTPDGWPGKRGRRRSHWGLFVVACVVIRCFEGSGGRQEAAPHSPYRLKWAGVGVTQSGCRYEWAGWVGTHQHSGKGEVAMGEP</sequence>
<organism evidence="1 2">
    <name type="scientific">Portunus trituberculatus</name>
    <name type="common">Swimming crab</name>
    <name type="synonym">Neptunus trituberculatus</name>
    <dbReference type="NCBI Taxonomy" id="210409"/>
    <lineage>
        <taxon>Eukaryota</taxon>
        <taxon>Metazoa</taxon>
        <taxon>Ecdysozoa</taxon>
        <taxon>Arthropoda</taxon>
        <taxon>Crustacea</taxon>
        <taxon>Multicrustacea</taxon>
        <taxon>Malacostraca</taxon>
        <taxon>Eumalacostraca</taxon>
        <taxon>Eucarida</taxon>
        <taxon>Decapoda</taxon>
        <taxon>Pleocyemata</taxon>
        <taxon>Brachyura</taxon>
        <taxon>Eubrachyura</taxon>
        <taxon>Portunoidea</taxon>
        <taxon>Portunidae</taxon>
        <taxon>Portuninae</taxon>
        <taxon>Portunus</taxon>
    </lineage>
</organism>
<dbReference type="Proteomes" id="UP000324222">
    <property type="component" value="Unassembled WGS sequence"/>
</dbReference>
<accession>A0A5B7HT06</accession>
<dbReference type="EMBL" id="VSRR010038951">
    <property type="protein sequence ID" value="MPC74452.1"/>
    <property type="molecule type" value="Genomic_DNA"/>
</dbReference>
<evidence type="ECO:0000313" key="1">
    <source>
        <dbReference type="EMBL" id="MPC74452.1"/>
    </source>
</evidence>
<gene>
    <name evidence="1" type="ORF">E2C01_068811</name>
</gene>
<dbReference type="AlphaFoldDB" id="A0A5B7HT06"/>
<comment type="caution">
    <text evidence="1">The sequence shown here is derived from an EMBL/GenBank/DDBJ whole genome shotgun (WGS) entry which is preliminary data.</text>
</comment>
<keyword evidence="2" id="KW-1185">Reference proteome</keyword>
<reference evidence="1 2" key="1">
    <citation type="submission" date="2019-05" db="EMBL/GenBank/DDBJ databases">
        <title>Another draft genome of Portunus trituberculatus and its Hox gene families provides insights of decapod evolution.</title>
        <authorList>
            <person name="Jeong J.-H."/>
            <person name="Song I."/>
            <person name="Kim S."/>
            <person name="Choi T."/>
            <person name="Kim D."/>
            <person name="Ryu S."/>
            <person name="Kim W."/>
        </authorList>
    </citation>
    <scope>NUCLEOTIDE SEQUENCE [LARGE SCALE GENOMIC DNA]</scope>
    <source>
        <tissue evidence="1">Muscle</tissue>
    </source>
</reference>
<name>A0A5B7HT06_PORTR</name>
<proteinExistence type="predicted"/>
<protein>
    <submittedName>
        <fullName evidence="1">Uncharacterized protein</fullName>
    </submittedName>
</protein>
<evidence type="ECO:0000313" key="2">
    <source>
        <dbReference type="Proteomes" id="UP000324222"/>
    </source>
</evidence>